<dbReference type="Gene3D" id="3.10.110.10">
    <property type="entry name" value="Ubiquitin Conjugating Enzyme"/>
    <property type="match status" value="1"/>
</dbReference>
<evidence type="ECO:0000256" key="5">
    <source>
        <dbReference type="ARBA" id="ARBA00022927"/>
    </source>
</evidence>
<dbReference type="Pfam" id="PF09454">
    <property type="entry name" value="Vps23_core"/>
    <property type="match status" value="1"/>
</dbReference>
<feature type="region of interest" description="Disordered" evidence="8">
    <location>
        <begin position="297"/>
        <end position="436"/>
    </location>
</feature>
<feature type="compositionally biased region" description="Gly residues" evidence="8">
    <location>
        <begin position="457"/>
        <end position="469"/>
    </location>
</feature>
<evidence type="ECO:0000313" key="11">
    <source>
        <dbReference type="EMBL" id="GAQ87101.1"/>
    </source>
</evidence>
<name>A0A1Y1IDC2_KLENI</name>
<dbReference type="InterPro" id="IPR017916">
    <property type="entry name" value="SB_dom"/>
</dbReference>
<dbReference type="GO" id="GO:0015031">
    <property type="term" value="P:protein transport"/>
    <property type="evidence" value="ECO:0007669"/>
    <property type="project" value="UniProtKB-UniRule"/>
</dbReference>
<dbReference type="Proteomes" id="UP000054558">
    <property type="component" value="Unassembled WGS sequence"/>
</dbReference>
<dbReference type="Pfam" id="PF05743">
    <property type="entry name" value="UEV"/>
    <property type="match status" value="1"/>
</dbReference>
<dbReference type="InterPro" id="IPR008883">
    <property type="entry name" value="UEV_N"/>
</dbReference>
<feature type="compositionally biased region" description="Pro residues" evidence="8">
    <location>
        <begin position="549"/>
        <end position="560"/>
    </location>
</feature>
<reference evidence="11 12" key="1">
    <citation type="journal article" date="2014" name="Nat. Commun.">
        <title>Klebsormidium flaccidum genome reveals primary factors for plant terrestrial adaptation.</title>
        <authorList>
            <person name="Hori K."/>
            <person name="Maruyama F."/>
            <person name="Fujisawa T."/>
            <person name="Togashi T."/>
            <person name="Yamamoto N."/>
            <person name="Seo M."/>
            <person name="Sato S."/>
            <person name="Yamada T."/>
            <person name="Mori H."/>
            <person name="Tajima N."/>
            <person name="Moriyama T."/>
            <person name="Ikeuchi M."/>
            <person name="Watanabe M."/>
            <person name="Wada H."/>
            <person name="Kobayashi K."/>
            <person name="Saito M."/>
            <person name="Masuda T."/>
            <person name="Sasaki-Sekimoto Y."/>
            <person name="Mashiguchi K."/>
            <person name="Awai K."/>
            <person name="Shimojima M."/>
            <person name="Masuda S."/>
            <person name="Iwai M."/>
            <person name="Nobusawa T."/>
            <person name="Narise T."/>
            <person name="Kondo S."/>
            <person name="Saito H."/>
            <person name="Sato R."/>
            <person name="Murakawa M."/>
            <person name="Ihara Y."/>
            <person name="Oshima-Yamada Y."/>
            <person name="Ohtaka K."/>
            <person name="Satoh M."/>
            <person name="Sonobe K."/>
            <person name="Ishii M."/>
            <person name="Ohtani R."/>
            <person name="Kanamori-Sato M."/>
            <person name="Honoki R."/>
            <person name="Miyazaki D."/>
            <person name="Mochizuki H."/>
            <person name="Umetsu J."/>
            <person name="Higashi K."/>
            <person name="Shibata D."/>
            <person name="Kamiya Y."/>
            <person name="Sato N."/>
            <person name="Nakamura Y."/>
            <person name="Tabata S."/>
            <person name="Ida S."/>
            <person name="Kurokawa K."/>
            <person name="Ohta H."/>
        </authorList>
    </citation>
    <scope>NUCLEOTIDE SEQUENCE [LARGE SCALE GENOMIC DNA]</scope>
    <source>
        <strain evidence="11 12">NIES-2285</strain>
    </source>
</reference>
<organism evidence="11 12">
    <name type="scientific">Klebsormidium nitens</name>
    <name type="common">Green alga</name>
    <name type="synonym">Ulothrix nitens</name>
    <dbReference type="NCBI Taxonomy" id="105231"/>
    <lineage>
        <taxon>Eukaryota</taxon>
        <taxon>Viridiplantae</taxon>
        <taxon>Streptophyta</taxon>
        <taxon>Klebsormidiophyceae</taxon>
        <taxon>Klebsormidiales</taxon>
        <taxon>Klebsormidiaceae</taxon>
        <taxon>Klebsormidium</taxon>
    </lineage>
</organism>
<keyword evidence="5 7" id="KW-0653">Protein transport</keyword>
<dbReference type="PROSITE" id="PS51312">
    <property type="entry name" value="SB"/>
    <property type="match status" value="1"/>
</dbReference>
<evidence type="ECO:0000259" key="10">
    <source>
        <dbReference type="PROSITE" id="PS51322"/>
    </source>
</evidence>
<dbReference type="OrthoDB" id="306304at2759"/>
<dbReference type="PROSITE" id="PS51322">
    <property type="entry name" value="UEV"/>
    <property type="match status" value="1"/>
</dbReference>
<dbReference type="SUPFAM" id="SSF140111">
    <property type="entry name" value="Endosomal sorting complex assembly domain"/>
    <property type="match status" value="1"/>
</dbReference>
<evidence type="ECO:0000313" key="12">
    <source>
        <dbReference type="Proteomes" id="UP000054558"/>
    </source>
</evidence>
<feature type="compositionally biased region" description="Pro residues" evidence="8">
    <location>
        <begin position="489"/>
        <end position="501"/>
    </location>
</feature>
<keyword evidence="12" id="KW-1185">Reference proteome</keyword>
<keyword evidence="6" id="KW-0175">Coiled coil</keyword>
<evidence type="ECO:0000259" key="9">
    <source>
        <dbReference type="PROSITE" id="PS51312"/>
    </source>
</evidence>
<evidence type="ECO:0000256" key="2">
    <source>
        <dbReference type="ARBA" id="ARBA00009594"/>
    </source>
</evidence>
<comment type="subcellular location">
    <subcellularLocation>
        <location evidence="1">Endosome</location>
    </subcellularLocation>
</comment>
<dbReference type="EMBL" id="DF237280">
    <property type="protein sequence ID" value="GAQ87101.1"/>
    <property type="molecule type" value="Genomic_DNA"/>
</dbReference>
<proteinExistence type="inferred from homology"/>
<dbReference type="InterPro" id="IPR016135">
    <property type="entry name" value="UBQ-conjugating_enzyme/RWD"/>
</dbReference>
<dbReference type="GO" id="GO:0000813">
    <property type="term" value="C:ESCRT I complex"/>
    <property type="evidence" value="ECO:0000318"/>
    <property type="project" value="GO_Central"/>
</dbReference>
<dbReference type="CDD" id="cd11685">
    <property type="entry name" value="UEV_TSG101-like"/>
    <property type="match status" value="1"/>
</dbReference>
<accession>A0A1Y1IDC2</accession>
<evidence type="ECO:0000256" key="6">
    <source>
        <dbReference type="ARBA" id="ARBA00023054"/>
    </source>
</evidence>
<evidence type="ECO:0000256" key="3">
    <source>
        <dbReference type="ARBA" id="ARBA00022448"/>
    </source>
</evidence>
<keyword evidence="4" id="KW-0967">Endosome</keyword>
<dbReference type="PANTHER" id="PTHR23306">
    <property type="entry name" value="TUMOR SUSCEPTIBILITY GENE 101 PROTEIN-RELATED"/>
    <property type="match status" value="1"/>
</dbReference>
<keyword evidence="3 7" id="KW-0813">Transport</keyword>
<dbReference type="InterPro" id="IPR037202">
    <property type="entry name" value="ESCRT_assembly_dom"/>
</dbReference>
<evidence type="ECO:0000256" key="7">
    <source>
        <dbReference type="PROSITE-ProRule" id="PRU00644"/>
    </source>
</evidence>
<feature type="compositionally biased region" description="Basic and acidic residues" evidence="8">
    <location>
        <begin position="315"/>
        <end position="388"/>
    </location>
</feature>
<feature type="region of interest" description="Disordered" evidence="8">
    <location>
        <begin position="455"/>
        <end position="565"/>
    </location>
</feature>
<protein>
    <submittedName>
        <fullName evidence="11">Protein with Ubiquitin E2 variant domain</fullName>
    </submittedName>
</protein>
<feature type="domain" description="SB" evidence="9">
    <location>
        <begin position="222"/>
        <end position="290"/>
    </location>
</feature>
<gene>
    <name evidence="11" type="ORF">KFL_003310130</name>
</gene>
<feature type="compositionally biased region" description="Pro residues" evidence="8">
    <location>
        <begin position="519"/>
        <end position="540"/>
    </location>
</feature>
<dbReference type="AlphaFoldDB" id="A0A1Y1IDC2"/>
<dbReference type="OMA" id="YPPQYLP"/>
<dbReference type="SUPFAM" id="SSF54495">
    <property type="entry name" value="UBC-like"/>
    <property type="match status" value="1"/>
</dbReference>
<evidence type="ECO:0000256" key="4">
    <source>
        <dbReference type="ARBA" id="ARBA00022753"/>
    </source>
</evidence>
<feature type="domain" description="UEV" evidence="10">
    <location>
        <begin position="10"/>
        <end position="164"/>
    </location>
</feature>
<sequence>MATLEAFLEQSASYIRDTLPGLPAYSRVARKQIEQQITQCLEKYRGLALRLDNYAPDGSTSEPTNMALLALEGTIPMSYRDKLYNIPVSIRLPQGFPVSPPACYVLQKNGLVLKPQHTVVTPTGLCNFSRFEKARWDPKHSTMKDQADLMARVFGMEPPLYSPGSAAQQALASAASLSPSFSLQKPTIAPVVPAAVAESKLAARQAWDPKEPTQEELALALDVVETLLTKLEAEDADNEDATDEAFQSLRDEKVKVEDYLKTVRRLAREQYLNRALSRKAAKLKPFLEERDAKLKAAEAERHAAEQAEQAQQEQEAERLRWEEQERKRQEEEGRRMEDERRRAEEERQRAEQERVRAEEERRRQEEEQRRQERERYERDVIEGQRRIAELAAQRAAQEERDRAEQERLWREQQAEQEARRQKEEADRRVAEELERADRERLQQQELQQMQAANTVGVQGGGWPPGGGQFGPYFAPPPQPPHLDHFQPVLLPPPNPPYPHMPPQSHESTPPVNGDFTPVPAYPYQPPNQQTPPPQLLPPQPQYQVSPGPQFYPGPYAPPPYQNQGPVMLGPPPFPYMQPPGPYVQPHAEGAYMMPGTWPPPPPQGYR</sequence>
<feature type="compositionally biased region" description="Basic and acidic residues" evidence="8">
    <location>
        <begin position="396"/>
        <end position="436"/>
    </location>
</feature>
<dbReference type="GO" id="GO:0008333">
    <property type="term" value="P:endosome to lysosome transport"/>
    <property type="evidence" value="ECO:0000318"/>
    <property type="project" value="GO_Central"/>
</dbReference>
<dbReference type="Gene3D" id="6.10.140.820">
    <property type="match status" value="1"/>
</dbReference>
<dbReference type="GO" id="GO:0043130">
    <property type="term" value="F:ubiquitin binding"/>
    <property type="evidence" value="ECO:0000318"/>
    <property type="project" value="GO_Central"/>
</dbReference>
<comment type="similarity">
    <text evidence="2">Belongs to the ubiquitin-conjugating enzyme family. UEV subfamily.</text>
</comment>
<dbReference type="STRING" id="105231.A0A1Y1IDC2"/>
<dbReference type="InterPro" id="IPR052070">
    <property type="entry name" value="ESCRT-I_UEV_domain"/>
</dbReference>
<evidence type="ECO:0000256" key="8">
    <source>
        <dbReference type="SAM" id="MobiDB-lite"/>
    </source>
</evidence>
<dbReference type="PANTHER" id="PTHR23306:SF3">
    <property type="entry name" value="TUMOR SUPPRESSOR PROTEIN 101"/>
    <property type="match status" value="1"/>
</dbReference>
<evidence type="ECO:0000256" key="1">
    <source>
        <dbReference type="ARBA" id="ARBA00004177"/>
    </source>
</evidence>